<dbReference type="InterPro" id="IPR050596">
    <property type="entry name" value="AspAT/PAT-like"/>
</dbReference>
<dbReference type="InterPro" id="IPR015421">
    <property type="entry name" value="PyrdxlP-dep_Trfase_major"/>
</dbReference>
<name>A0ABV6INB2_9PROT</name>
<dbReference type="NCBIfam" id="NF004770">
    <property type="entry name" value="PRK06108.1"/>
    <property type="match status" value="1"/>
</dbReference>
<organism evidence="10 11">
    <name type="scientific">Muricoccus vinaceus</name>
    <dbReference type="NCBI Taxonomy" id="424704"/>
    <lineage>
        <taxon>Bacteria</taxon>
        <taxon>Pseudomonadati</taxon>
        <taxon>Pseudomonadota</taxon>
        <taxon>Alphaproteobacteria</taxon>
        <taxon>Acetobacterales</taxon>
        <taxon>Roseomonadaceae</taxon>
        <taxon>Muricoccus</taxon>
    </lineage>
</organism>
<feature type="region of interest" description="Disordered" evidence="8">
    <location>
        <begin position="1"/>
        <end position="28"/>
    </location>
</feature>
<keyword evidence="5 10" id="KW-0808">Transferase</keyword>
<reference evidence="10 11" key="1">
    <citation type="submission" date="2024-09" db="EMBL/GenBank/DDBJ databases">
        <authorList>
            <person name="Sun Q."/>
            <person name="Mori K."/>
        </authorList>
    </citation>
    <scope>NUCLEOTIDE SEQUENCE [LARGE SCALE GENOMIC DNA]</scope>
    <source>
        <strain evidence="10 11">CCM 7468</strain>
    </source>
</reference>
<proteinExistence type="inferred from homology"/>
<dbReference type="Gene3D" id="3.40.640.10">
    <property type="entry name" value="Type I PLP-dependent aspartate aminotransferase-like (Major domain)"/>
    <property type="match status" value="1"/>
</dbReference>
<comment type="catalytic activity">
    <reaction evidence="7">
        <text>L-aspartate + 2-oxoglutarate = oxaloacetate + L-glutamate</text>
        <dbReference type="Rhea" id="RHEA:21824"/>
        <dbReference type="ChEBI" id="CHEBI:16452"/>
        <dbReference type="ChEBI" id="CHEBI:16810"/>
        <dbReference type="ChEBI" id="CHEBI:29985"/>
        <dbReference type="ChEBI" id="CHEBI:29991"/>
        <dbReference type="EC" id="2.6.1.1"/>
    </reaction>
</comment>
<evidence type="ECO:0000313" key="11">
    <source>
        <dbReference type="Proteomes" id="UP001589789"/>
    </source>
</evidence>
<evidence type="ECO:0000256" key="2">
    <source>
        <dbReference type="ARBA" id="ARBA00007441"/>
    </source>
</evidence>
<dbReference type="Gene3D" id="3.90.1150.10">
    <property type="entry name" value="Aspartate Aminotransferase, domain 1"/>
    <property type="match status" value="1"/>
</dbReference>
<dbReference type="EC" id="2.6.1.1" evidence="3"/>
<evidence type="ECO:0000256" key="8">
    <source>
        <dbReference type="SAM" id="MobiDB-lite"/>
    </source>
</evidence>
<keyword evidence="6" id="KW-0663">Pyridoxal phosphate</keyword>
<dbReference type="PANTHER" id="PTHR46383:SF2">
    <property type="entry name" value="AMINOTRANSFERASE"/>
    <property type="match status" value="1"/>
</dbReference>
<dbReference type="CDD" id="cd00609">
    <property type="entry name" value="AAT_like"/>
    <property type="match status" value="1"/>
</dbReference>
<evidence type="ECO:0000256" key="1">
    <source>
        <dbReference type="ARBA" id="ARBA00001933"/>
    </source>
</evidence>
<accession>A0ABV6INB2</accession>
<keyword evidence="11" id="KW-1185">Reference proteome</keyword>
<evidence type="ECO:0000256" key="3">
    <source>
        <dbReference type="ARBA" id="ARBA00012753"/>
    </source>
</evidence>
<keyword evidence="4 10" id="KW-0032">Aminotransferase</keyword>
<dbReference type="InterPro" id="IPR004839">
    <property type="entry name" value="Aminotransferase_I/II_large"/>
</dbReference>
<comment type="cofactor">
    <cofactor evidence="1">
        <name>pyridoxal 5'-phosphate</name>
        <dbReference type="ChEBI" id="CHEBI:597326"/>
    </cofactor>
</comment>
<evidence type="ECO:0000256" key="7">
    <source>
        <dbReference type="ARBA" id="ARBA00049185"/>
    </source>
</evidence>
<protein>
    <recommendedName>
        <fullName evidence="3">aspartate transaminase</fullName>
        <ecNumber evidence="3">2.6.1.1</ecNumber>
    </recommendedName>
</protein>
<dbReference type="SUPFAM" id="SSF53383">
    <property type="entry name" value="PLP-dependent transferases"/>
    <property type="match status" value="1"/>
</dbReference>
<dbReference type="EMBL" id="JBHLVZ010000002">
    <property type="protein sequence ID" value="MFC0385104.1"/>
    <property type="molecule type" value="Genomic_DNA"/>
</dbReference>
<feature type="domain" description="Aminotransferase class I/classII large" evidence="9">
    <location>
        <begin position="57"/>
        <end position="408"/>
    </location>
</feature>
<comment type="caution">
    <text evidence="10">The sequence shown here is derived from an EMBL/GenBank/DDBJ whole genome shotgun (WGS) entry which is preliminary data.</text>
</comment>
<evidence type="ECO:0000313" key="10">
    <source>
        <dbReference type="EMBL" id="MFC0385104.1"/>
    </source>
</evidence>
<evidence type="ECO:0000259" key="9">
    <source>
        <dbReference type="Pfam" id="PF00155"/>
    </source>
</evidence>
<comment type="similarity">
    <text evidence="2">Belongs to the class-I pyridoxal-phosphate-dependent aminotransferase family.</text>
</comment>
<dbReference type="GO" id="GO:0008483">
    <property type="term" value="F:transaminase activity"/>
    <property type="evidence" value="ECO:0007669"/>
    <property type="project" value="UniProtKB-KW"/>
</dbReference>
<gene>
    <name evidence="10" type="ORF">ACFFIC_06000</name>
</gene>
<feature type="compositionally biased region" description="Basic and acidic residues" evidence="8">
    <location>
        <begin position="15"/>
        <end position="26"/>
    </location>
</feature>
<dbReference type="InterPro" id="IPR015424">
    <property type="entry name" value="PyrdxlP-dep_Trfase"/>
</dbReference>
<dbReference type="InterPro" id="IPR015422">
    <property type="entry name" value="PyrdxlP-dep_Trfase_small"/>
</dbReference>
<dbReference type="Proteomes" id="UP001589789">
    <property type="component" value="Unassembled WGS sequence"/>
</dbReference>
<sequence>MSTIPVTLPSAFRSDATHGHGLEHGAPDLAGTLPARIQAVGTSQIGMVADRGRDDPEVVKLWIGEGDLPTPDFVVEAAHRAMQAGETRYTYSRGIPRLHQALSDYHRRHWGAEVAPERFAITAGGMNAIMQACQALLEHGDEVIIPTPNWPNLAEAVRVTGGVPVTVPYRSTAGGQFCLPLEDIEAAITPRTRVLVVNSPSNPTGWVMPLAEMEALRDLARARDLWIISDEVYGHFTYGNAIAPSFLQICTPSDRLIVTNTFSKNWAMTGWRAGWVVYPDGLAATFGKLGQYNTTSIPTFIQHAAIAALDEGDSFIRTMVGRCAESRAIMVDGLARLRGVTVFAPEGAFYLMARVDTGETSLDLAFRLLREAKVGVAPGTAFGPEGEGFIRICFAVSPALAREAVARLTRVLGEGPGAKPLADAARA</sequence>
<dbReference type="Pfam" id="PF00155">
    <property type="entry name" value="Aminotran_1_2"/>
    <property type="match status" value="1"/>
</dbReference>
<evidence type="ECO:0000256" key="6">
    <source>
        <dbReference type="ARBA" id="ARBA00022898"/>
    </source>
</evidence>
<dbReference type="RefSeq" id="WP_377049224.1">
    <property type="nucleotide sequence ID" value="NZ_JBHLVZ010000002.1"/>
</dbReference>
<evidence type="ECO:0000256" key="4">
    <source>
        <dbReference type="ARBA" id="ARBA00022576"/>
    </source>
</evidence>
<dbReference type="PANTHER" id="PTHR46383">
    <property type="entry name" value="ASPARTATE AMINOTRANSFERASE"/>
    <property type="match status" value="1"/>
</dbReference>
<evidence type="ECO:0000256" key="5">
    <source>
        <dbReference type="ARBA" id="ARBA00022679"/>
    </source>
</evidence>